<accession>A0A914LTM8</accession>
<dbReference type="WBParaSite" id="Minc3s00878g18405">
    <property type="protein sequence ID" value="Minc3s00878g18405"/>
    <property type="gene ID" value="Minc3s00878g18405"/>
</dbReference>
<dbReference type="Proteomes" id="UP000887563">
    <property type="component" value="Unplaced"/>
</dbReference>
<proteinExistence type="predicted"/>
<evidence type="ECO:0000313" key="1">
    <source>
        <dbReference type="Proteomes" id="UP000887563"/>
    </source>
</evidence>
<keyword evidence="1" id="KW-1185">Reference proteome</keyword>
<name>A0A914LTM8_MELIC</name>
<sequence length="54" mass="5865">MQVNINGASAKRKLRMIMASCPQTLNYVKSATKSSIGQGSSEKKMVDIFLGFVV</sequence>
<reference evidence="2" key="1">
    <citation type="submission" date="2022-11" db="UniProtKB">
        <authorList>
            <consortium name="WormBaseParasite"/>
        </authorList>
    </citation>
    <scope>IDENTIFICATION</scope>
</reference>
<dbReference type="AlphaFoldDB" id="A0A914LTM8"/>
<organism evidence="1 2">
    <name type="scientific">Meloidogyne incognita</name>
    <name type="common">Southern root-knot nematode worm</name>
    <name type="synonym">Oxyuris incognita</name>
    <dbReference type="NCBI Taxonomy" id="6306"/>
    <lineage>
        <taxon>Eukaryota</taxon>
        <taxon>Metazoa</taxon>
        <taxon>Ecdysozoa</taxon>
        <taxon>Nematoda</taxon>
        <taxon>Chromadorea</taxon>
        <taxon>Rhabditida</taxon>
        <taxon>Tylenchina</taxon>
        <taxon>Tylenchomorpha</taxon>
        <taxon>Tylenchoidea</taxon>
        <taxon>Meloidogynidae</taxon>
        <taxon>Meloidogyninae</taxon>
        <taxon>Meloidogyne</taxon>
        <taxon>Meloidogyne incognita group</taxon>
    </lineage>
</organism>
<protein>
    <submittedName>
        <fullName evidence="2">Uncharacterized protein</fullName>
    </submittedName>
</protein>
<evidence type="ECO:0000313" key="2">
    <source>
        <dbReference type="WBParaSite" id="Minc3s00878g18405"/>
    </source>
</evidence>